<proteinExistence type="predicted"/>
<sequence>MILEKYFGQFGTVKEVAFIHADDLTYTRSCEVAMQSTDSVTNILATPRHVIDEREVTVEPYLGREAHEWLFLEGEYKLILKELDVSQHESVLYKKLEKAFANCGRYSEIHLMKTPKRGLSGVAQIDFINKEDIPKALKIAHEELNCKAFSRFEDSP</sequence>
<feature type="domain" description="RRM" evidence="1">
    <location>
        <begin position="89"/>
        <end position="138"/>
    </location>
</feature>
<gene>
    <name evidence="3" type="ORF">HannXRQ_Chr04g0121501</name>
    <name evidence="2" type="ORF">HanXRQr2_Chr04g0183701</name>
</gene>
<evidence type="ECO:0000259" key="1">
    <source>
        <dbReference type="Pfam" id="PF00076"/>
    </source>
</evidence>
<keyword evidence="4" id="KW-1185">Reference proteome</keyword>
<reference evidence="2 4" key="1">
    <citation type="journal article" date="2017" name="Nature">
        <title>The sunflower genome provides insights into oil metabolism, flowering and Asterid evolution.</title>
        <authorList>
            <person name="Badouin H."/>
            <person name="Gouzy J."/>
            <person name="Grassa C.J."/>
            <person name="Murat F."/>
            <person name="Staton S.E."/>
            <person name="Cottret L."/>
            <person name="Lelandais-Briere C."/>
            <person name="Owens G.L."/>
            <person name="Carrere S."/>
            <person name="Mayjonade B."/>
            <person name="Legrand L."/>
            <person name="Gill N."/>
            <person name="Kane N.C."/>
            <person name="Bowers J.E."/>
            <person name="Hubner S."/>
            <person name="Bellec A."/>
            <person name="Berard A."/>
            <person name="Berges H."/>
            <person name="Blanchet N."/>
            <person name="Boniface M.C."/>
            <person name="Brunel D."/>
            <person name="Catrice O."/>
            <person name="Chaidir N."/>
            <person name="Claudel C."/>
            <person name="Donnadieu C."/>
            <person name="Faraut T."/>
            <person name="Fievet G."/>
            <person name="Helmstetter N."/>
            <person name="King M."/>
            <person name="Knapp S.J."/>
            <person name="Lai Z."/>
            <person name="Le Paslier M.C."/>
            <person name="Lippi Y."/>
            <person name="Lorenzon L."/>
            <person name="Mandel J.R."/>
            <person name="Marage G."/>
            <person name="Marchand G."/>
            <person name="Marquand E."/>
            <person name="Bret-Mestries E."/>
            <person name="Morien E."/>
            <person name="Nambeesan S."/>
            <person name="Nguyen T."/>
            <person name="Pegot-Espagnet P."/>
            <person name="Pouilly N."/>
            <person name="Raftis F."/>
            <person name="Sallet E."/>
            <person name="Schiex T."/>
            <person name="Thomas J."/>
            <person name="Vandecasteele C."/>
            <person name="Vares D."/>
            <person name="Vear F."/>
            <person name="Vautrin S."/>
            <person name="Crespi M."/>
            <person name="Mangin B."/>
            <person name="Burke J.M."/>
            <person name="Salse J."/>
            <person name="Munos S."/>
            <person name="Vincourt P."/>
            <person name="Rieseberg L.H."/>
            <person name="Langlade N.B."/>
        </authorList>
    </citation>
    <scope>NUCLEOTIDE SEQUENCE [LARGE SCALE GENOMIC DNA]</scope>
    <source>
        <strain evidence="4">cv. SF193</strain>
        <tissue evidence="2">Leaves</tissue>
    </source>
</reference>
<dbReference type="InterPro" id="IPR035979">
    <property type="entry name" value="RBD_domain_sf"/>
</dbReference>
<dbReference type="Pfam" id="PF00076">
    <property type="entry name" value="RRM_1"/>
    <property type="match status" value="1"/>
</dbReference>
<protein>
    <submittedName>
        <fullName evidence="3">Putative nucleotide-binding alpha-beta plait domain-containing protein</fullName>
    </submittedName>
    <submittedName>
        <fullName evidence="2">RNA recognition motif domain, nucleotide-binding alpha-beta plait domain superfamily</fullName>
    </submittedName>
</protein>
<dbReference type="InterPro" id="IPR000504">
    <property type="entry name" value="RRM_dom"/>
</dbReference>
<accession>A0A251V1V1</accession>
<dbReference type="EMBL" id="CM007893">
    <property type="protein sequence ID" value="OTG29374.1"/>
    <property type="molecule type" value="Genomic_DNA"/>
</dbReference>
<dbReference type="EMBL" id="MNCJ02000319">
    <property type="protein sequence ID" value="KAF5811639.1"/>
    <property type="molecule type" value="Genomic_DNA"/>
</dbReference>
<dbReference type="GO" id="GO:0003723">
    <property type="term" value="F:RNA binding"/>
    <property type="evidence" value="ECO:0007669"/>
    <property type="project" value="InterPro"/>
</dbReference>
<evidence type="ECO:0000313" key="4">
    <source>
        <dbReference type="Proteomes" id="UP000215914"/>
    </source>
</evidence>
<dbReference type="InterPro" id="IPR012677">
    <property type="entry name" value="Nucleotide-bd_a/b_plait_sf"/>
</dbReference>
<dbReference type="Gene3D" id="3.30.70.330">
    <property type="match status" value="2"/>
</dbReference>
<organism evidence="3 4">
    <name type="scientific">Helianthus annuus</name>
    <name type="common">Common sunflower</name>
    <dbReference type="NCBI Taxonomy" id="4232"/>
    <lineage>
        <taxon>Eukaryota</taxon>
        <taxon>Viridiplantae</taxon>
        <taxon>Streptophyta</taxon>
        <taxon>Embryophyta</taxon>
        <taxon>Tracheophyta</taxon>
        <taxon>Spermatophyta</taxon>
        <taxon>Magnoliopsida</taxon>
        <taxon>eudicotyledons</taxon>
        <taxon>Gunneridae</taxon>
        <taxon>Pentapetalae</taxon>
        <taxon>asterids</taxon>
        <taxon>campanulids</taxon>
        <taxon>Asterales</taxon>
        <taxon>Asteraceae</taxon>
        <taxon>Asteroideae</taxon>
        <taxon>Heliantheae alliance</taxon>
        <taxon>Heliantheae</taxon>
        <taxon>Helianthus</taxon>
    </lineage>
</organism>
<dbReference type="InParanoid" id="A0A251V1V1"/>
<reference evidence="2" key="3">
    <citation type="submission" date="2020-06" db="EMBL/GenBank/DDBJ databases">
        <title>Helianthus annuus Genome sequencing and assembly Release 2.</title>
        <authorList>
            <person name="Gouzy J."/>
            <person name="Langlade N."/>
            <person name="Munos S."/>
        </authorList>
    </citation>
    <scope>NUCLEOTIDE SEQUENCE</scope>
    <source>
        <tissue evidence="2">Leaves</tissue>
    </source>
</reference>
<reference evidence="3" key="2">
    <citation type="submission" date="2017-02" db="EMBL/GenBank/DDBJ databases">
        <title>Sunflower complete genome.</title>
        <authorList>
            <person name="Langlade N."/>
            <person name="Munos S."/>
        </authorList>
    </citation>
    <scope>NUCLEOTIDE SEQUENCE [LARGE SCALE GENOMIC DNA]</scope>
    <source>
        <tissue evidence="3">Leaves</tissue>
    </source>
</reference>
<dbReference type="Proteomes" id="UP000215914">
    <property type="component" value="Chromosome 4"/>
</dbReference>
<dbReference type="SUPFAM" id="SSF54928">
    <property type="entry name" value="RNA-binding domain, RBD"/>
    <property type="match status" value="1"/>
</dbReference>
<dbReference type="Gramene" id="mRNA:HanXRQr2_Chr04g0183701">
    <property type="protein sequence ID" value="mRNA:HanXRQr2_Chr04g0183701"/>
    <property type="gene ID" value="HanXRQr2_Chr04g0183701"/>
</dbReference>
<evidence type="ECO:0000313" key="3">
    <source>
        <dbReference type="EMBL" id="OTG29374.1"/>
    </source>
</evidence>
<dbReference type="AlphaFoldDB" id="A0A251V1V1"/>
<evidence type="ECO:0000313" key="2">
    <source>
        <dbReference type="EMBL" id="KAF5811639.1"/>
    </source>
</evidence>
<name>A0A251V1V1_HELAN</name>